<protein>
    <submittedName>
        <fullName evidence="1">Uncharacterized protein</fullName>
    </submittedName>
</protein>
<keyword evidence="2" id="KW-1185">Reference proteome</keyword>
<dbReference type="EnsemblMetazoa" id="AQUA001752-RA">
    <property type="protein sequence ID" value="AQUA001752-PA"/>
    <property type="gene ID" value="AQUA001752"/>
</dbReference>
<sequence length="246" mass="26873">MARRVHQPEIVHQLAAVPVPQQLGEKPAKQPIAGRLPLLEKAPNAVPDVAPVLRLLQQPVARYQQTLDGGARVHRPVDHVLADAEHGAAALQALQQAALAAQHEVRVVDGGLPLHEHRLVRLELADLGPVAAVPPLLVRPPVEVGEPGQRIQQVRPPVRRQLARLSVDSLRMARSPELLPTRVTRTRCPAADCGGVRTVPRLNSWARACSPLVWVCDIGNVVEVKFIEAMLESTDRCEPTGEEIQY</sequence>
<accession>A0A182WW46</accession>
<reference evidence="1" key="1">
    <citation type="submission" date="2020-05" db="UniProtKB">
        <authorList>
            <consortium name="EnsemblMetazoa"/>
        </authorList>
    </citation>
    <scope>IDENTIFICATION</scope>
    <source>
        <strain evidence="1">SANGQUA</strain>
    </source>
</reference>
<evidence type="ECO:0000313" key="2">
    <source>
        <dbReference type="Proteomes" id="UP000076407"/>
    </source>
</evidence>
<dbReference type="Proteomes" id="UP000076407">
    <property type="component" value="Unassembled WGS sequence"/>
</dbReference>
<dbReference type="AlphaFoldDB" id="A0A182WW46"/>
<name>A0A182WW46_ANOQN</name>
<organism evidence="1 2">
    <name type="scientific">Anopheles quadriannulatus</name>
    <name type="common">Mosquito</name>
    <dbReference type="NCBI Taxonomy" id="34691"/>
    <lineage>
        <taxon>Eukaryota</taxon>
        <taxon>Metazoa</taxon>
        <taxon>Ecdysozoa</taxon>
        <taxon>Arthropoda</taxon>
        <taxon>Hexapoda</taxon>
        <taxon>Insecta</taxon>
        <taxon>Pterygota</taxon>
        <taxon>Neoptera</taxon>
        <taxon>Endopterygota</taxon>
        <taxon>Diptera</taxon>
        <taxon>Nematocera</taxon>
        <taxon>Culicoidea</taxon>
        <taxon>Culicidae</taxon>
        <taxon>Anophelinae</taxon>
        <taxon>Anopheles</taxon>
    </lineage>
</organism>
<proteinExistence type="predicted"/>
<evidence type="ECO:0000313" key="1">
    <source>
        <dbReference type="EnsemblMetazoa" id="AQUA001752-PA"/>
    </source>
</evidence>
<dbReference type="VEuPathDB" id="VectorBase:AQUA001752"/>